<reference evidence="3" key="1">
    <citation type="submission" date="2019-08" db="EMBL/GenBank/DDBJ databases">
        <authorList>
            <person name="Kucharzyk K."/>
            <person name="Murdoch R.W."/>
            <person name="Higgins S."/>
            <person name="Loffler F."/>
        </authorList>
    </citation>
    <scope>NUCLEOTIDE SEQUENCE</scope>
</reference>
<dbReference type="Pfam" id="PF13561">
    <property type="entry name" value="adh_short_C2"/>
    <property type="match status" value="1"/>
</dbReference>
<organism evidence="3">
    <name type="scientific">bioreactor metagenome</name>
    <dbReference type="NCBI Taxonomy" id="1076179"/>
    <lineage>
        <taxon>unclassified sequences</taxon>
        <taxon>metagenomes</taxon>
        <taxon>ecological metagenomes</taxon>
    </lineage>
</organism>
<name>A0A644ZPG3_9ZZZZ</name>
<comment type="similarity">
    <text evidence="1">Belongs to the short-chain dehydrogenases/reductases (SDR) family.</text>
</comment>
<dbReference type="PANTHER" id="PTHR48107">
    <property type="entry name" value="NADPH-DEPENDENT ALDEHYDE REDUCTASE-LIKE PROTEIN, CHLOROPLASTIC-RELATED"/>
    <property type="match status" value="1"/>
</dbReference>
<dbReference type="GO" id="GO:0016614">
    <property type="term" value="F:oxidoreductase activity, acting on CH-OH group of donors"/>
    <property type="evidence" value="ECO:0007669"/>
    <property type="project" value="UniProtKB-ARBA"/>
</dbReference>
<proteinExistence type="inferred from homology"/>
<dbReference type="EC" id="1.-.-.-" evidence="3"/>
<dbReference type="PANTHER" id="PTHR48107:SF16">
    <property type="entry name" value="NADPH-DEPENDENT ALDEHYDE REDUCTASE 1, CHLOROPLASTIC"/>
    <property type="match status" value="1"/>
</dbReference>
<protein>
    <submittedName>
        <fullName evidence="3">Putative oxidoreductase YghA</fullName>
        <ecNumber evidence="3">1.-.-.-</ecNumber>
    </submittedName>
</protein>
<comment type="caution">
    <text evidence="3">The sequence shown here is derived from an EMBL/GenBank/DDBJ whole genome shotgun (WGS) entry which is preliminary data.</text>
</comment>
<dbReference type="InterPro" id="IPR002347">
    <property type="entry name" value="SDR_fam"/>
</dbReference>
<sequence length="99" mass="10430">MDYAATKSAIASFTISLAKQFAKKGIRVNGVAPGPIWTPLQLDHGQPEGALPEFGQKTLLGRAGQPVELAHVYVFLASNNASYVTAQIYGVTGGDVIDL</sequence>
<dbReference type="PRINTS" id="PR00081">
    <property type="entry name" value="GDHRDH"/>
</dbReference>
<gene>
    <name evidence="3" type="primary">yghA_2</name>
    <name evidence="3" type="ORF">SDC9_89304</name>
</gene>
<keyword evidence="2 3" id="KW-0560">Oxidoreductase</keyword>
<dbReference type="AlphaFoldDB" id="A0A644ZPG3"/>
<evidence type="ECO:0000313" key="3">
    <source>
        <dbReference type="EMBL" id="MPM42637.1"/>
    </source>
</evidence>
<dbReference type="SUPFAM" id="SSF51735">
    <property type="entry name" value="NAD(P)-binding Rossmann-fold domains"/>
    <property type="match status" value="1"/>
</dbReference>
<evidence type="ECO:0000256" key="2">
    <source>
        <dbReference type="ARBA" id="ARBA00023002"/>
    </source>
</evidence>
<evidence type="ECO:0000256" key="1">
    <source>
        <dbReference type="ARBA" id="ARBA00006484"/>
    </source>
</evidence>
<dbReference type="EMBL" id="VSSQ01009800">
    <property type="protein sequence ID" value="MPM42637.1"/>
    <property type="molecule type" value="Genomic_DNA"/>
</dbReference>
<accession>A0A644ZPG3</accession>
<dbReference type="Gene3D" id="3.40.50.720">
    <property type="entry name" value="NAD(P)-binding Rossmann-like Domain"/>
    <property type="match status" value="1"/>
</dbReference>
<dbReference type="InterPro" id="IPR036291">
    <property type="entry name" value="NAD(P)-bd_dom_sf"/>
</dbReference>